<accession>A0A1E8PWY7</accession>
<dbReference type="OrthoDB" id="4736496at2"/>
<dbReference type="Pfam" id="PF23710">
    <property type="entry name" value="DUF7155"/>
    <property type="match status" value="1"/>
</dbReference>
<proteinExistence type="predicted"/>
<feature type="chain" id="PRO_5038621987" evidence="2">
    <location>
        <begin position="21"/>
        <end position="100"/>
    </location>
</feature>
<evidence type="ECO:0000313" key="3">
    <source>
        <dbReference type="EMBL" id="OFJ50627.1"/>
    </source>
</evidence>
<dbReference type="EMBL" id="MCHX01000106">
    <property type="protein sequence ID" value="OFJ50627.1"/>
    <property type="molecule type" value="Genomic_DNA"/>
</dbReference>
<dbReference type="InterPro" id="IPR055579">
    <property type="entry name" value="DUF7155"/>
</dbReference>
<dbReference type="AlphaFoldDB" id="A0A1E8PWY7"/>
<name>A0A1E8PWY7_9MYCO</name>
<sequence>MTIRASRLVAAGALAVAAVAAPLAVSLTSVDSAVAGPKCLSHIGNLEDNVCAGYSNGNGINVGTPDFGVYGPNSGSLPGGGIGVTTGPLLPGQTWTTPLG</sequence>
<dbReference type="Proteomes" id="UP000178953">
    <property type="component" value="Unassembled WGS sequence"/>
</dbReference>
<gene>
    <name evidence="3" type="ORF">BEL07_27155</name>
</gene>
<comment type="caution">
    <text evidence="3">The sequence shown here is derived from an EMBL/GenBank/DDBJ whole genome shotgun (WGS) entry which is preliminary data.</text>
</comment>
<reference evidence="3 4" key="1">
    <citation type="submission" date="2016-09" db="EMBL/GenBank/DDBJ databases">
        <title>genome sequence of Mycobacterium sp. 739 SCH.</title>
        <authorList>
            <person name="Greninger A.L."/>
            <person name="Qin X."/>
            <person name="Jerome K."/>
            <person name="Vora S."/>
            <person name="Quinn K."/>
        </authorList>
    </citation>
    <scope>NUCLEOTIDE SEQUENCE [LARGE SCALE GENOMIC DNA]</scope>
    <source>
        <strain evidence="3 4">SCH</strain>
    </source>
</reference>
<evidence type="ECO:0000256" key="1">
    <source>
        <dbReference type="SAM" id="MobiDB-lite"/>
    </source>
</evidence>
<protein>
    <submittedName>
        <fullName evidence="3">Uncharacterized protein</fullName>
    </submittedName>
</protein>
<evidence type="ECO:0000313" key="4">
    <source>
        <dbReference type="Proteomes" id="UP000178953"/>
    </source>
</evidence>
<evidence type="ECO:0000256" key="2">
    <source>
        <dbReference type="SAM" id="SignalP"/>
    </source>
</evidence>
<keyword evidence="2" id="KW-0732">Signal</keyword>
<keyword evidence="4" id="KW-1185">Reference proteome</keyword>
<dbReference type="RefSeq" id="WP_070356157.1">
    <property type="nucleotide sequence ID" value="NZ_CP043474.1"/>
</dbReference>
<organism evidence="3 4">
    <name type="scientific">Mycolicibacterium grossiae</name>
    <dbReference type="NCBI Taxonomy" id="1552759"/>
    <lineage>
        <taxon>Bacteria</taxon>
        <taxon>Bacillati</taxon>
        <taxon>Actinomycetota</taxon>
        <taxon>Actinomycetes</taxon>
        <taxon>Mycobacteriales</taxon>
        <taxon>Mycobacteriaceae</taxon>
        <taxon>Mycolicibacterium</taxon>
    </lineage>
</organism>
<feature type="region of interest" description="Disordered" evidence="1">
    <location>
        <begin position="81"/>
        <end position="100"/>
    </location>
</feature>
<feature type="signal peptide" evidence="2">
    <location>
        <begin position="1"/>
        <end position="20"/>
    </location>
</feature>